<dbReference type="AlphaFoldDB" id="A0A433RYF9"/>
<dbReference type="GO" id="GO:0005737">
    <property type="term" value="C:cytoplasm"/>
    <property type="evidence" value="ECO:0007669"/>
    <property type="project" value="TreeGrafter"/>
</dbReference>
<dbReference type="Pfam" id="PF01546">
    <property type="entry name" value="Peptidase_M20"/>
    <property type="match status" value="1"/>
</dbReference>
<dbReference type="Gene3D" id="3.40.630.10">
    <property type="entry name" value="Zn peptidases"/>
    <property type="match status" value="1"/>
</dbReference>
<sequence>MEIPQSIIAQMNQWRRDFHAHPEVGWTEFRTASKIAAYLEEQDIDILLGKEVISENRMGLPSQEQLQKSYERAIKEGADTKYASHFEGGYTGVVATIPGDLPGPTVAFRFDIDALPIFESIEKKHLPLAQGFSSIHDGEMHACGHDGHAAIGLALATILSQNRSSIEGVVKIIFQPAEESVRGAKSMVEAGVVEDVDYFLAMHIGTGVPENTVVCGADGFLATTKIDVEFSGMAAHAGAYPEEGRNALVAAAQAVIAMQGISRSSLGDSRINIGTLHAGSGRNVIADHAKLQLETRGINTVVNTYMYEEVIRITEGIAQMYGVTATHSIVGEANSASSSERLVTLLTEAANKSGIETVIPRENFAAGSEDATYFMEAVQEQGGYASYSVFGTELAAGHHHEAFDFKENVMEQALHVLTSALLTIYQKERE</sequence>
<evidence type="ECO:0000256" key="1">
    <source>
        <dbReference type="PIRSR" id="PIRSR005962-1"/>
    </source>
</evidence>
<dbReference type="SUPFAM" id="SSF55031">
    <property type="entry name" value="Bacterial exopeptidase dimerisation domain"/>
    <property type="match status" value="1"/>
</dbReference>
<dbReference type="GO" id="GO:0016805">
    <property type="term" value="F:dipeptidase activity"/>
    <property type="evidence" value="ECO:0007669"/>
    <property type="project" value="TreeGrafter"/>
</dbReference>
<dbReference type="InterPro" id="IPR036264">
    <property type="entry name" value="Bact_exopeptidase_dim_dom"/>
</dbReference>
<dbReference type="PIRSF" id="PIRSF005962">
    <property type="entry name" value="Pept_M20D_amidohydro"/>
    <property type="match status" value="1"/>
</dbReference>
<evidence type="ECO:0000313" key="3">
    <source>
        <dbReference type="EMBL" id="RUS58311.1"/>
    </source>
</evidence>
<keyword evidence="1" id="KW-0464">Manganese</keyword>
<dbReference type="PANTHER" id="PTHR30575">
    <property type="entry name" value="PEPTIDASE M20"/>
    <property type="match status" value="1"/>
</dbReference>
<feature type="binding site" evidence="1">
    <location>
        <position position="143"/>
    </location>
    <ligand>
        <name>Mn(2+)</name>
        <dbReference type="ChEBI" id="CHEBI:29035"/>
        <label>2</label>
    </ligand>
</feature>
<feature type="binding site" evidence="1">
    <location>
        <position position="145"/>
    </location>
    <ligand>
        <name>Mn(2+)</name>
        <dbReference type="ChEBI" id="CHEBI:29035"/>
        <label>2</label>
    </ligand>
</feature>
<dbReference type="NCBIfam" id="TIGR01891">
    <property type="entry name" value="amidohydrolases"/>
    <property type="match status" value="1"/>
</dbReference>
<dbReference type="RefSeq" id="WP_126989073.1">
    <property type="nucleotide sequence ID" value="NZ_JTFC01000005.1"/>
</dbReference>
<name>A0A433RYF9_9BACL</name>
<dbReference type="PANTHER" id="PTHR30575:SF3">
    <property type="entry name" value="PEPTIDASE M20 DIMERISATION DOMAIN-CONTAINING PROTEIN"/>
    <property type="match status" value="1"/>
</dbReference>
<accession>A0A433RYF9</accession>
<dbReference type="InterPro" id="IPR017439">
    <property type="entry name" value="Amidohydrolase"/>
</dbReference>
<feature type="domain" description="Peptidase M20 dimerisation" evidence="2">
    <location>
        <begin position="227"/>
        <end position="297"/>
    </location>
</feature>
<reference evidence="3 4" key="1">
    <citation type="submission" date="2014-11" db="EMBL/GenBank/DDBJ databases">
        <title>Genome sequence and analysis of novel Kurthia sp.</title>
        <authorList>
            <person name="Lawson J.N."/>
            <person name="Gonzalez J.E."/>
            <person name="Rinauldi L."/>
            <person name="Xuan Z."/>
            <person name="Firman A."/>
            <person name="Shaddox L."/>
            <person name="Trudeau A."/>
            <person name="Shah S."/>
            <person name="Reiman D."/>
        </authorList>
    </citation>
    <scope>NUCLEOTIDE SEQUENCE [LARGE SCALE GENOMIC DNA]</scope>
    <source>
        <strain evidence="3 4">3B1D</strain>
    </source>
</reference>
<feature type="binding site" evidence="1">
    <location>
        <position position="203"/>
    </location>
    <ligand>
        <name>Mn(2+)</name>
        <dbReference type="ChEBI" id="CHEBI:29035"/>
        <label>2</label>
    </ligand>
</feature>
<comment type="cofactor">
    <cofactor evidence="1">
        <name>Mn(2+)</name>
        <dbReference type="ChEBI" id="CHEBI:29035"/>
    </cofactor>
    <text evidence="1">The Mn(2+) ion enhances activity.</text>
</comment>
<dbReference type="GO" id="GO:0046657">
    <property type="term" value="P:folic acid catabolic process"/>
    <property type="evidence" value="ECO:0007669"/>
    <property type="project" value="TreeGrafter"/>
</dbReference>
<dbReference type="InterPro" id="IPR002933">
    <property type="entry name" value="Peptidase_M20"/>
</dbReference>
<dbReference type="InterPro" id="IPR011650">
    <property type="entry name" value="Peptidase_M20_dimer"/>
</dbReference>
<dbReference type="EMBL" id="JTFC01000005">
    <property type="protein sequence ID" value="RUS58311.1"/>
    <property type="molecule type" value="Genomic_DNA"/>
</dbReference>
<dbReference type="Proteomes" id="UP000288623">
    <property type="component" value="Unassembled WGS sequence"/>
</dbReference>
<keyword evidence="4" id="KW-1185">Reference proteome</keyword>
<feature type="binding site" evidence="1">
    <location>
        <position position="179"/>
    </location>
    <ligand>
        <name>Mn(2+)</name>
        <dbReference type="ChEBI" id="CHEBI:29035"/>
        <label>2</label>
    </ligand>
</feature>
<gene>
    <name evidence="3" type="ORF">QI30_00930</name>
</gene>
<dbReference type="GO" id="GO:0071713">
    <property type="term" value="F:para-aminobenzoyl-glutamate hydrolase activity"/>
    <property type="evidence" value="ECO:0007669"/>
    <property type="project" value="TreeGrafter"/>
</dbReference>
<comment type="caution">
    <text evidence="3">The sequence shown here is derived from an EMBL/GenBank/DDBJ whole genome shotgun (WGS) entry which is preliminary data.</text>
</comment>
<keyword evidence="1" id="KW-0479">Metal-binding</keyword>
<evidence type="ECO:0000313" key="4">
    <source>
        <dbReference type="Proteomes" id="UP000288623"/>
    </source>
</evidence>
<dbReference type="SUPFAM" id="SSF53187">
    <property type="entry name" value="Zn-dependent exopeptidases"/>
    <property type="match status" value="1"/>
</dbReference>
<organism evidence="3 4">
    <name type="scientific">Candidatus Kurthia intestinigallinarum</name>
    <dbReference type="NCBI Taxonomy" id="1562256"/>
    <lineage>
        <taxon>Bacteria</taxon>
        <taxon>Bacillati</taxon>
        <taxon>Bacillota</taxon>
        <taxon>Bacilli</taxon>
        <taxon>Bacillales</taxon>
        <taxon>Caryophanaceae</taxon>
        <taxon>Kurthia</taxon>
    </lineage>
</organism>
<protein>
    <submittedName>
        <fullName evidence="3">Peptidase M20</fullName>
    </submittedName>
</protein>
<dbReference type="Pfam" id="PF07687">
    <property type="entry name" value="M20_dimer"/>
    <property type="match status" value="1"/>
</dbReference>
<dbReference type="OrthoDB" id="2416606at2"/>
<evidence type="ECO:0000259" key="2">
    <source>
        <dbReference type="Pfam" id="PF07687"/>
    </source>
</evidence>
<proteinExistence type="predicted"/>
<dbReference type="GO" id="GO:0046872">
    <property type="term" value="F:metal ion binding"/>
    <property type="evidence" value="ECO:0007669"/>
    <property type="project" value="UniProtKB-KW"/>
</dbReference>
<dbReference type="InterPro" id="IPR052030">
    <property type="entry name" value="Peptidase_M20/M20A_hydrolases"/>
</dbReference>
<feature type="binding site" evidence="1">
    <location>
        <position position="399"/>
    </location>
    <ligand>
        <name>Mn(2+)</name>
        <dbReference type="ChEBI" id="CHEBI:29035"/>
        <label>2</label>
    </ligand>
</feature>